<dbReference type="SUPFAM" id="SSF56219">
    <property type="entry name" value="DNase I-like"/>
    <property type="match status" value="1"/>
</dbReference>
<evidence type="ECO:0000313" key="7">
    <source>
        <dbReference type="Proteomes" id="UP001050975"/>
    </source>
</evidence>
<evidence type="ECO:0000256" key="1">
    <source>
        <dbReference type="ARBA" id="ARBA00022729"/>
    </source>
</evidence>
<dbReference type="InterPro" id="IPR005135">
    <property type="entry name" value="Endo/exonuclease/phosphatase"/>
</dbReference>
<dbReference type="SUPFAM" id="SSF49363">
    <property type="entry name" value="Purple acid phosphatase, N-terminal domain"/>
    <property type="match status" value="1"/>
</dbReference>
<dbReference type="InterPro" id="IPR052900">
    <property type="entry name" value="Phospholipid_Metab_Enz"/>
</dbReference>
<keyword evidence="1" id="KW-0732">Signal</keyword>
<dbReference type="Proteomes" id="UP001050975">
    <property type="component" value="Unassembled WGS sequence"/>
</dbReference>
<dbReference type="InterPro" id="IPR029052">
    <property type="entry name" value="Metallo-depent_PP-like"/>
</dbReference>
<dbReference type="Gene3D" id="3.60.10.10">
    <property type="entry name" value="Endonuclease/exonuclease/phosphatase"/>
    <property type="match status" value="1"/>
</dbReference>
<sequence length="1117" mass="123949">MLDTNSLFNSEFYLSLYPDVAAAVGRGEFRSGLEHYRRFGQFEGRQPSALYNEQFYLNLYQDIAAAVARKETTGIQHFIRFGQFEGRDPSALFNTKFYFEQNPDVARAVDRDELTGIEHFVKFGKQEGRDPSLLFSNSFYRENNRDVADAVNRRVLPSLLDHYLLFGQRESRRPSPFADPQGRTLPNGVASGDTTQTSSVLWTRSNTPGRVLFEYSTDPNFRNVQRQLESFVTDPSLPVKVQLNGLNPGTQYFYRVTDASGNSAVGQFRTSASVGTRAGLRFGVSGDWRGELAPYPAIANADERNLDFFVLHGDTIYADFPSPDLPREQARTLQEFRIKHNEVYGRRNGVNTWGDLRASTSVLATIDDHEVSDDFSGGTFAARDRRFEASGNLINDTNLYENSLRAFQEYNPIRDEFYGETGDDRTAFERKLYRFNTYGSDAAVMILDNRSFRDAPLPGVANINDPTQVRNFLTRAFDIDPLTGQPTPRRTLLGQQQIADLKRDLLAAQNSGITWKFIMTPEPMQNLGLIGAPDRFEGYAAERTEILRFIEENGITNVVFVAADIHGTVVNNLTYQNAPGTVQIPTGAFEITTGSVAFDAPLGPTVVDIGAESNLITPQQRNTYNTLPRQGKDQFIEQFVNNAIAPLGYDPIGLQNSPINSTLLRGSYVSAHTYGWTEFEINPQTQQLRVTTYGIDSYTEEQLKANPSEIISRTPTVVSEFVVNPQLVRFATFNASLNRNSEGELIRDLSTPNNAQAKAVAETIQRTQPDVVLINEFDYDNRGPNGSSEALRLLADNYLSVSQNGATPINYPFRYIAPSNTGVASGFDLDNNGSVVTNTGAPGYGNDAFGFGNFPGQFGMALYSKYPIKFNEIRRFQNLLWKDMPGALLPDNPATPAPNDWYSPAELNVFRLSSKSHWDVPIDVNGKTVHLLLSHPTPPVFDGPEDRNGTRNHDEIRLWADYITPGQGNYIYDDNRRFGGLAPGASFVIMGDQNADPFDGDSTNNAILQLLNNPLVNTSVTPAAPGGLEQAFTDGGNNSGHRGKPVFDTADFGDTGNNPGNLRVDYVLPSANLPIAYAAIFWPLTTDPLYRLVGDRQNAQTTPASDHSLVWADAIVR</sequence>
<dbReference type="Gene3D" id="2.60.40.380">
    <property type="entry name" value="Purple acid phosphatase-like, N-terminal"/>
    <property type="match status" value="1"/>
</dbReference>
<dbReference type="InterPro" id="IPR036691">
    <property type="entry name" value="Endo/exonu/phosph_ase_sf"/>
</dbReference>
<feature type="domain" description="Endonuclease/exonuclease/phosphatase" evidence="3">
    <location>
        <begin position="732"/>
        <end position="1107"/>
    </location>
</feature>
<dbReference type="GO" id="GO:0046872">
    <property type="term" value="F:metal ion binding"/>
    <property type="evidence" value="ECO:0007669"/>
    <property type="project" value="InterPro"/>
</dbReference>
<evidence type="ECO:0000259" key="3">
    <source>
        <dbReference type="Pfam" id="PF03372"/>
    </source>
</evidence>
<accession>A0AAV3X8V9</accession>
<dbReference type="InterPro" id="IPR032093">
    <property type="entry name" value="PhoD_N"/>
</dbReference>
<feature type="domain" description="PhoD-like phosphatase metallophosphatase" evidence="4">
    <location>
        <begin position="295"/>
        <end position="601"/>
    </location>
</feature>
<dbReference type="InterPro" id="IPR018946">
    <property type="entry name" value="PhoD-like_MPP"/>
</dbReference>
<feature type="domain" description="Phospholipase D N-terminal" evidence="5">
    <location>
        <begin position="188"/>
        <end position="270"/>
    </location>
</feature>
<name>A0AAV3X8V9_9CYAN</name>
<dbReference type="RefSeq" id="WP_226576856.1">
    <property type="nucleotide sequence ID" value="NZ_BLAY01000016.1"/>
</dbReference>
<organism evidence="6 7">
    <name type="scientific">Microseira wollei NIES-4236</name>
    <dbReference type="NCBI Taxonomy" id="2530354"/>
    <lineage>
        <taxon>Bacteria</taxon>
        <taxon>Bacillati</taxon>
        <taxon>Cyanobacteriota</taxon>
        <taxon>Cyanophyceae</taxon>
        <taxon>Oscillatoriophycideae</taxon>
        <taxon>Aerosakkonematales</taxon>
        <taxon>Aerosakkonemataceae</taxon>
        <taxon>Microseira</taxon>
    </lineage>
</organism>
<proteinExistence type="predicted"/>
<dbReference type="EMBL" id="BLAY01000016">
    <property type="protein sequence ID" value="GET36712.1"/>
    <property type="molecule type" value="Genomic_DNA"/>
</dbReference>
<dbReference type="AlphaFoldDB" id="A0AAV3X8V9"/>
<dbReference type="SUPFAM" id="SSF56300">
    <property type="entry name" value="Metallo-dependent phosphatases"/>
    <property type="match status" value="1"/>
</dbReference>
<evidence type="ECO:0000259" key="4">
    <source>
        <dbReference type="Pfam" id="PF09423"/>
    </source>
</evidence>
<evidence type="ECO:0000313" key="6">
    <source>
        <dbReference type="EMBL" id="GET36712.1"/>
    </source>
</evidence>
<dbReference type="Gene3D" id="3.60.21.70">
    <property type="entry name" value="PhoD-like phosphatase"/>
    <property type="match status" value="1"/>
</dbReference>
<dbReference type="PANTHER" id="PTHR43606">
    <property type="entry name" value="PHOSPHATASE, PUTATIVE (AFU_ORTHOLOGUE AFUA_6G08710)-RELATED"/>
    <property type="match status" value="1"/>
</dbReference>
<dbReference type="GO" id="GO:0003993">
    <property type="term" value="F:acid phosphatase activity"/>
    <property type="evidence" value="ECO:0007669"/>
    <property type="project" value="InterPro"/>
</dbReference>
<dbReference type="InterPro" id="IPR038607">
    <property type="entry name" value="PhoD-like_sf"/>
</dbReference>
<dbReference type="PANTHER" id="PTHR43606:SF1">
    <property type="entry name" value="PHOD-LIKE PHOSPHATASE METALLOPHOSPHATASE DOMAIN-CONTAINING PROTEIN"/>
    <property type="match status" value="1"/>
</dbReference>
<dbReference type="Pfam" id="PF03372">
    <property type="entry name" value="Exo_endo_phos"/>
    <property type="match status" value="1"/>
</dbReference>
<reference evidence="6" key="1">
    <citation type="submission" date="2019-10" db="EMBL/GenBank/DDBJ databases">
        <title>Draft genome sequece of Microseira wollei NIES-4236.</title>
        <authorList>
            <person name="Yamaguchi H."/>
            <person name="Suzuki S."/>
            <person name="Kawachi M."/>
        </authorList>
    </citation>
    <scope>NUCLEOTIDE SEQUENCE</scope>
    <source>
        <strain evidence="6">NIES-4236</strain>
    </source>
</reference>
<evidence type="ECO:0000259" key="5">
    <source>
        <dbReference type="Pfam" id="PF16655"/>
    </source>
</evidence>
<feature type="region of interest" description="Disordered" evidence="2">
    <location>
        <begin position="171"/>
        <end position="196"/>
    </location>
</feature>
<dbReference type="Pfam" id="PF16655">
    <property type="entry name" value="PhoD_N"/>
    <property type="match status" value="1"/>
</dbReference>
<gene>
    <name evidence="6" type="ORF">MiSe_14640</name>
</gene>
<dbReference type="Pfam" id="PF09423">
    <property type="entry name" value="PhoD"/>
    <property type="match status" value="1"/>
</dbReference>
<comment type="caution">
    <text evidence="6">The sequence shown here is derived from an EMBL/GenBank/DDBJ whole genome shotgun (WGS) entry which is preliminary data.</text>
</comment>
<evidence type="ECO:0000256" key="2">
    <source>
        <dbReference type="SAM" id="MobiDB-lite"/>
    </source>
</evidence>
<dbReference type="InterPro" id="IPR008963">
    <property type="entry name" value="Purple_acid_Pase-like_N"/>
</dbReference>
<protein>
    <submittedName>
        <fullName evidence="6">Phosphodiesterase/alkaline phosphatase D-like protein</fullName>
    </submittedName>
</protein>
<keyword evidence="7" id="KW-1185">Reference proteome</keyword>